<dbReference type="PROSITE" id="PS00018">
    <property type="entry name" value="EF_HAND_1"/>
    <property type="match status" value="2"/>
</dbReference>
<accession>A0A6G0WGB7</accession>
<dbReference type="InterPro" id="IPR015943">
    <property type="entry name" value="WD40/YVTN_repeat-like_dom_sf"/>
</dbReference>
<dbReference type="PANTHER" id="PTHR13720">
    <property type="entry name" value="WD-40 REPEAT PROTEIN"/>
    <property type="match status" value="1"/>
</dbReference>
<evidence type="ECO:0000313" key="7">
    <source>
        <dbReference type="EMBL" id="KAF0725891.1"/>
    </source>
</evidence>
<feature type="repeat" description="WD" evidence="5">
    <location>
        <begin position="1177"/>
        <end position="1207"/>
    </location>
</feature>
<dbReference type="GO" id="GO:0005929">
    <property type="term" value="C:cilium"/>
    <property type="evidence" value="ECO:0007669"/>
    <property type="project" value="UniProtKB-ARBA"/>
</dbReference>
<dbReference type="SUPFAM" id="SSF82171">
    <property type="entry name" value="DPP6 N-terminal domain-like"/>
    <property type="match status" value="1"/>
</dbReference>
<keyword evidence="3" id="KW-0677">Repeat</keyword>
<name>A0A6G0WGB7_9STRA</name>
<proteinExistence type="inferred from homology"/>
<sequence>MGQLHGKAIFAKAALSFVNTSEKDINKCWESFNDVAEGFGINKVEMIDICAPLQDTFEIKAKAEMERITGLLFDAMDTDENGLVDALEFLGALALLSAMTIAQKITFVYNCYDFNESGEITIDELTLAMKSTLTGLCKLSIGKTCPTELVLEEIALYAFKKAGKHPDKCITLPEYIKYVETTPEVNTWMAFFDAAPDLSDNNDLPDSDLETETITPKYSRIQAANIDPDTPNDLVHQQLFHPVLSNSTIVVNAAPTTIPDNPIPLPSLTLDWIYGMNSSLRQCINYVSTNEIVYPAASVVVLYDHVEHKQRYCQYHTDLVQSISVHPSKAIVATGERGSRPRICVWEVASLRLVCTLRHFHSVGVNLLAWMSDERTLLSIGQDCFHSLAIYQWPTASLTGMPQLIHTDRTSRYHVLALHPVSPLVFVTCGQRHINFWYQESTETSPGLVFQSKPGVLGKKAKMQTLVSVASITEKLVISGTVRGEIWLWEGRNVIKIIFAHSAAVNVLHIFSGGVVSGGKDGKVRLWSKRMEPGASFDIMAVGSYAGRIRSAVTNPDATKLLVATGGSEVYELSTSDGCNLHYGPLVAGHCSRKLGGLAAHPSAHEMCSVGDDQAIRVWDLVHHRSLRCVNLEAPARSCVYSPDAKMIAIGLGSEYESEKPQLNGAFLILNEPNLAIKYQGKDSKKMISNIKFSADGTTLAICSENVVYMYNTDDWASKGKCRSKDPAVSFSHFDLSSSGEWLQVATTKGELIYYDTNSSVENTRLGALKDVQWATFTSIYGWAVQGVWPIKKNFYDVVALNRNRASTILVAGDQYGHVRLYKYPCLPATNLCHQYSGHCGRISHVEFSMDDQFVVTSGEEDRCLFQWRVENEANEPTPPEFEYHATSDDEVELTPPSERNHFEEASNVGDYAIDALIHQGEQDSVVVEEPVKPWVGSCIPPANAAAEPDTTISPEQLEIDWIYGYRCHDCRNNLKYTKQGKMVYPIAKVVVIFDTKAWSQRHFKQHQDEVLCLTTHPSLDIVATGEGGKYPSIHIWQPHNLVVLSTLRGIHKRGVVEVAFNPAGNVLASAGSDNDNSIVLYDWELGVVLSNVKSGDQKIFGLAFNPSNTTFLALSKQSVLFYGIQGRNLVRKHAIMGKRGYLQPFLSVVFLQQDAIVGSTSGELYKFKGIELITIVPAHTRSVAALCVNGSSLCSGGRDGLIKLWSAELECLSEWNSCDQMPIRSLVWQNQSILVGSRDSAIREISSSDGSVQICIEMHFKGEVQGLAIHPTKDKVMTVADDGTLRIWDLYRHRCLLKFSLETASRAVAYSPEGAYAAVGLGGNPRKNRHKKDGTLLIYEEKLVEGVSSLEVLHETRDTKQPISVIKYSPDGVSLVVGAQDNSIYIYDVPNEYTKRATFTKHKSFVTHLDISSDSQYLRSNCGGYELLFADLTTGSHVASATALKNQAWHTCQTIFNWYNQGAWPAAATKTTITASTSNSTSLIVGDSQGCIKLFRFPCVRGGLPFRAYTGHVGPVHCVAFSQNGSHLLSVGLSDHGLIQWKVSQIFSSEKDVANQAKLVEADADLETEGWFVPTPMPTAPFAGAKPYLSSLIPPSVQPEEPQSFPFDLELEYAYGARLQDVRGTLGYSKSKRVVSAAGRLGISYDRKLHAQGFYTGHSAPIISMAVSKDGLLVATGEEVFTLAASVPRIHVWDPNSCSPITVLQTFHSKAIVYLAFNESKTQLVSVGKDMYHSMCIYTSPSALWHDARILATTRTTHQPVRFVAALSPGLFEVITGGVDHISFWRIDPPFCHASFGTFGPHGQIQMLTCGGEIEKSNVVTGTRTGHLYLWDTNTLAVVKSIPAHDGTINGLAISALGVVTVSADGHVKVWSRSLNPVWDFEMVQAKPACSNPIVRSISWDVPEGRFLIGTRGGEVYELSQERGDTNLILESHSEYGLYGVATHPTLPNVVATGGEDCVLRVWDCQTHELMGKVIADTPIKCVTFSSDGKLLAIGFGSVSESTQLKEGAFCILDATTMEILHEGRESKRSLAAIQFSPDGTMLAIGSHDNCIYLHSMLENYTLKSKCTKATGHITHLDFSKDSRYLRANSDAYEILYLNTLDGAWISSPSLLRDVEWASYTCVLSWASQGIHSNDYIHAMGVAPVKKALVCGTDTGLLHCHSFPCLSKNMIYKTMHGHGGPVHGVAFNCDETMLFTIGGTDRSLFQWKILA</sequence>
<comment type="caution">
    <text evidence="7">The sequence shown here is derived from an EMBL/GenBank/DDBJ whole genome shotgun (WGS) entry which is preliminary data.</text>
</comment>
<dbReference type="InterPro" id="IPR055439">
    <property type="entry name" value="Beta-prop_EML_1st"/>
</dbReference>
<evidence type="ECO:0000313" key="8">
    <source>
        <dbReference type="Proteomes" id="UP000481153"/>
    </source>
</evidence>
<keyword evidence="4" id="KW-0106">Calcium</keyword>
<organism evidence="7 8">
    <name type="scientific">Aphanomyces euteiches</name>
    <dbReference type="NCBI Taxonomy" id="100861"/>
    <lineage>
        <taxon>Eukaryota</taxon>
        <taxon>Sar</taxon>
        <taxon>Stramenopiles</taxon>
        <taxon>Oomycota</taxon>
        <taxon>Saprolegniomycetes</taxon>
        <taxon>Saprolegniales</taxon>
        <taxon>Verrucalvaceae</taxon>
        <taxon>Aphanomyces</taxon>
    </lineage>
</organism>
<dbReference type="SUPFAM" id="SSF47473">
    <property type="entry name" value="EF-hand"/>
    <property type="match status" value="1"/>
</dbReference>
<evidence type="ECO:0000259" key="6">
    <source>
        <dbReference type="PROSITE" id="PS50222"/>
    </source>
</evidence>
<evidence type="ECO:0000256" key="1">
    <source>
        <dbReference type="ARBA" id="ARBA00006489"/>
    </source>
</evidence>
<dbReference type="GO" id="GO:0008017">
    <property type="term" value="F:microtubule binding"/>
    <property type="evidence" value="ECO:0007669"/>
    <property type="project" value="TreeGrafter"/>
</dbReference>
<dbReference type="InterPro" id="IPR001680">
    <property type="entry name" value="WD40_rpt"/>
</dbReference>
<keyword evidence="8" id="KW-1185">Reference proteome</keyword>
<dbReference type="Proteomes" id="UP000481153">
    <property type="component" value="Unassembled WGS sequence"/>
</dbReference>
<dbReference type="InterPro" id="IPR011047">
    <property type="entry name" value="Quinoprotein_ADH-like_sf"/>
</dbReference>
<dbReference type="Pfam" id="PF23409">
    <property type="entry name" value="Beta-prop_EML"/>
    <property type="match status" value="3"/>
</dbReference>
<evidence type="ECO:0000256" key="5">
    <source>
        <dbReference type="PROSITE-ProRule" id="PRU00221"/>
    </source>
</evidence>
<feature type="domain" description="EF-hand" evidence="6">
    <location>
        <begin position="100"/>
        <end position="135"/>
    </location>
</feature>
<dbReference type="InterPro" id="IPR018247">
    <property type="entry name" value="EF_Hand_1_Ca_BS"/>
</dbReference>
<dbReference type="Pfam" id="PF23414">
    <property type="entry name" value="Beta-prop_EML_2"/>
    <property type="match status" value="3"/>
</dbReference>
<dbReference type="SUPFAM" id="SSF50998">
    <property type="entry name" value="Quinoprotein alcohol dehydrogenase-like"/>
    <property type="match status" value="4"/>
</dbReference>
<reference evidence="7 8" key="1">
    <citation type="submission" date="2019-07" db="EMBL/GenBank/DDBJ databases">
        <title>Genomics analysis of Aphanomyces spp. identifies a new class of oomycete effector associated with host adaptation.</title>
        <authorList>
            <person name="Gaulin E."/>
        </authorList>
    </citation>
    <scope>NUCLEOTIDE SEQUENCE [LARGE SCALE GENOMIC DNA]</scope>
    <source>
        <strain evidence="7 8">ATCC 201684</strain>
    </source>
</reference>
<evidence type="ECO:0000256" key="3">
    <source>
        <dbReference type="ARBA" id="ARBA00022737"/>
    </source>
</evidence>
<comment type="similarity">
    <text evidence="1">Belongs to the WD repeat EMAP family.</text>
</comment>
<protein>
    <recommendedName>
        <fullName evidence="6">EF-hand domain-containing protein</fullName>
    </recommendedName>
</protein>
<dbReference type="PROSITE" id="PS00678">
    <property type="entry name" value="WD_REPEATS_1"/>
    <property type="match status" value="1"/>
</dbReference>
<evidence type="ECO:0000256" key="4">
    <source>
        <dbReference type="ARBA" id="ARBA00022837"/>
    </source>
</evidence>
<dbReference type="InterPro" id="IPR002048">
    <property type="entry name" value="EF_hand_dom"/>
</dbReference>
<dbReference type="PROSITE" id="PS50082">
    <property type="entry name" value="WD_REPEATS_2"/>
    <property type="match status" value="5"/>
</dbReference>
<dbReference type="Pfam" id="PF03451">
    <property type="entry name" value="HELP"/>
    <property type="match status" value="1"/>
</dbReference>
<dbReference type="PROSITE" id="PS50222">
    <property type="entry name" value="EF_HAND_2"/>
    <property type="match status" value="2"/>
</dbReference>
<feature type="repeat" description="WD" evidence="5">
    <location>
        <begin position="1357"/>
        <end position="1398"/>
    </location>
</feature>
<keyword evidence="2 5" id="KW-0853">WD repeat</keyword>
<dbReference type="InterPro" id="IPR005108">
    <property type="entry name" value="HELP"/>
</dbReference>
<feature type="domain" description="EF-hand" evidence="6">
    <location>
        <begin position="64"/>
        <end position="99"/>
    </location>
</feature>
<dbReference type="InterPro" id="IPR011992">
    <property type="entry name" value="EF-hand-dom_pair"/>
</dbReference>
<dbReference type="PROSITE" id="PS50294">
    <property type="entry name" value="WD_REPEATS_REGION"/>
    <property type="match status" value="1"/>
</dbReference>
<dbReference type="Gene3D" id="2.130.10.10">
    <property type="entry name" value="YVTN repeat-like/Quinoprotein amine dehydrogenase"/>
    <property type="match status" value="6"/>
</dbReference>
<dbReference type="FunFam" id="2.130.10.10:FF:000044">
    <property type="entry name" value="echinoderm microtubule-associated protein-like 6 isoform X1"/>
    <property type="match status" value="1"/>
</dbReference>
<dbReference type="InterPro" id="IPR055442">
    <property type="entry name" value="Beta-prop_EML-like_2nd"/>
</dbReference>
<feature type="repeat" description="WD" evidence="5">
    <location>
        <begin position="2176"/>
        <end position="2212"/>
    </location>
</feature>
<dbReference type="SMART" id="SM00320">
    <property type="entry name" value="WD40"/>
    <property type="match status" value="24"/>
</dbReference>
<dbReference type="InterPro" id="IPR019775">
    <property type="entry name" value="WD40_repeat_CS"/>
</dbReference>
<dbReference type="SUPFAM" id="SSF117289">
    <property type="entry name" value="Nucleoporin domain"/>
    <property type="match status" value="1"/>
</dbReference>
<evidence type="ECO:0000256" key="2">
    <source>
        <dbReference type="ARBA" id="ARBA00022574"/>
    </source>
</evidence>
<feature type="repeat" description="WD" evidence="5">
    <location>
        <begin position="498"/>
        <end position="528"/>
    </location>
</feature>
<dbReference type="VEuPathDB" id="FungiDB:AeMF1_012335"/>
<dbReference type="PANTHER" id="PTHR13720:SF33">
    <property type="entry name" value="HELP DOMAIN-CONTAINING PROTEIN"/>
    <property type="match status" value="1"/>
</dbReference>
<feature type="repeat" description="WD" evidence="5">
    <location>
        <begin position="1265"/>
        <end position="1299"/>
    </location>
</feature>
<gene>
    <name evidence="7" type="ORF">Ae201684_015742</name>
</gene>
<dbReference type="Gene3D" id="1.10.238.10">
    <property type="entry name" value="EF-hand"/>
    <property type="match status" value="1"/>
</dbReference>
<dbReference type="GO" id="GO:0005509">
    <property type="term" value="F:calcium ion binding"/>
    <property type="evidence" value="ECO:0007669"/>
    <property type="project" value="InterPro"/>
</dbReference>
<dbReference type="EMBL" id="VJMJ01000231">
    <property type="protein sequence ID" value="KAF0725891.1"/>
    <property type="molecule type" value="Genomic_DNA"/>
</dbReference>
<dbReference type="InterPro" id="IPR050630">
    <property type="entry name" value="WD_repeat_EMAP"/>
</dbReference>